<dbReference type="Proteomes" id="UP000729402">
    <property type="component" value="Unassembled WGS sequence"/>
</dbReference>
<dbReference type="EMBL" id="JAAALK010000282">
    <property type="protein sequence ID" value="KAG8081497.1"/>
    <property type="molecule type" value="Genomic_DNA"/>
</dbReference>
<organism evidence="1 2">
    <name type="scientific">Zizania palustris</name>
    <name type="common">Northern wild rice</name>
    <dbReference type="NCBI Taxonomy" id="103762"/>
    <lineage>
        <taxon>Eukaryota</taxon>
        <taxon>Viridiplantae</taxon>
        <taxon>Streptophyta</taxon>
        <taxon>Embryophyta</taxon>
        <taxon>Tracheophyta</taxon>
        <taxon>Spermatophyta</taxon>
        <taxon>Magnoliopsida</taxon>
        <taxon>Liliopsida</taxon>
        <taxon>Poales</taxon>
        <taxon>Poaceae</taxon>
        <taxon>BOP clade</taxon>
        <taxon>Oryzoideae</taxon>
        <taxon>Oryzeae</taxon>
        <taxon>Zizaniinae</taxon>
        <taxon>Zizania</taxon>
    </lineage>
</organism>
<protein>
    <submittedName>
        <fullName evidence="1">Uncharacterized protein</fullName>
    </submittedName>
</protein>
<name>A0A8J5VRC7_ZIZPA</name>
<reference evidence="1" key="1">
    <citation type="journal article" date="2021" name="bioRxiv">
        <title>Whole Genome Assembly and Annotation of Northern Wild Rice, Zizania palustris L., Supports a Whole Genome Duplication in the Zizania Genus.</title>
        <authorList>
            <person name="Haas M."/>
            <person name="Kono T."/>
            <person name="Macchietto M."/>
            <person name="Millas R."/>
            <person name="McGilp L."/>
            <person name="Shao M."/>
            <person name="Duquette J."/>
            <person name="Hirsch C.N."/>
            <person name="Kimball J."/>
        </authorList>
    </citation>
    <scope>NUCLEOTIDE SEQUENCE</scope>
    <source>
        <tissue evidence="1">Fresh leaf tissue</tissue>
    </source>
</reference>
<proteinExistence type="predicted"/>
<accession>A0A8J5VRC7</accession>
<gene>
    <name evidence="1" type="ORF">GUJ93_ZPchr0007g4290</name>
</gene>
<reference evidence="1" key="2">
    <citation type="submission" date="2021-02" db="EMBL/GenBank/DDBJ databases">
        <authorList>
            <person name="Kimball J.A."/>
            <person name="Haas M.W."/>
            <person name="Macchietto M."/>
            <person name="Kono T."/>
            <person name="Duquette J."/>
            <person name="Shao M."/>
        </authorList>
    </citation>
    <scope>NUCLEOTIDE SEQUENCE</scope>
    <source>
        <tissue evidence="1">Fresh leaf tissue</tissue>
    </source>
</reference>
<dbReference type="AlphaFoldDB" id="A0A8J5VRC7"/>
<comment type="caution">
    <text evidence="1">The sequence shown here is derived from an EMBL/GenBank/DDBJ whole genome shotgun (WGS) entry which is preliminary data.</text>
</comment>
<evidence type="ECO:0000313" key="2">
    <source>
        <dbReference type="Proteomes" id="UP000729402"/>
    </source>
</evidence>
<sequence>MQTSPSSALCSIAQRNHQWSQAHSSADANTHTTNPAVLSLTITCHLFMPTTGRSGGRAIEEELWAGGEGGGGAVARLKAPGMAGEGRGGRRVGSRGVSVSGQWRRRRMCGAGGGAAWKLRVRVRVSAAGRDFKRLRLALGR</sequence>
<keyword evidence="2" id="KW-1185">Reference proteome</keyword>
<evidence type="ECO:0000313" key="1">
    <source>
        <dbReference type="EMBL" id="KAG8081497.1"/>
    </source>
</evidence>